<keyword evidence="6 8" id="KW-1133">Transmembrane helix</keyword>
<comment type="similarity">
    <text evidence="2">Belongs to the binding-protein-dependent transport system permease family. CysTW subfamily.</text>
</comment>
<dbReference type="PANTHER" id="PTHR30450:SF1">
    <property type="entry name" value="D-METHIONINE TRANSPORT SYSTEM PERMEASE PROTEIN METI-RELATED"/>
    <property type="match status" value="1"/>
</dbReference>
<gene>
    <name evidence="10" type="ORF">IO99_01595</name>
</gene>
<dbReference type="PANTHER" id="PTHR30450">
    <property type="entry name" value="ABC TRANSPORTER PERMEASE"/>
    <property type="match status" value="1"/>
</dbReference>
<dbReference type="InterPro" id="IPR051322">
    <property type="entry name" value="AA_ABC_Transporter_Permease"/>
</dbReference>
<evidence type="ECO:0000256" key="6">
    <source>
        <dbReference type="ARBA" id="ARBA00022989"/>
    </source>
</evidence>
<dbReference type="AlphaFoldDB" id="A0A084JIU5"/>
<dbReference type="PROSITE" id="PS50928">
    <property type="entry name" value="ABC_TM1"/>
    <property type="match status" value="1"/>
</dbReference>
<evidence type="ECO:0000256" key="2">
    <source>
        <dbReference type="ARBA" id="ARBA00007069"/>
    </source>
</evidence>
<sequence length="216" mass="22866">MTAEAIIGILSSALIETLIMVVISTIFAVIIGMVLAIALILTTKEGPMENKYIYKILDGVINTLRSLPFVILMVVVVPVTRVIVGKSIGTTAAIVPLTIATAPFVARIIETSLKEVDKGVIEAAQSLGATKTQIIFKIMIKEALPSIASGLTLTIISIIGYSAMAGSIGGGGLGAAAITYGYNRFNTPIMIFTVVVLIIFVQFIQSLGNYIYKKLS</sequence>
<dbReference type="CDD" id="cd06261">
    <property type="entry name" value="TM_PBP2"/>
    <property type="match status" value="1"/>
</dbReference>
<feature type="transmembrane region" description="Helical" evidence="8">
    <location>
        <begin position="147"/>
        <end position="169"/>
    </location>
</feature>
<feature type="transmembrane region" description="Helical" evidence="8">
    <location>
        <begin position="189"/>
        <end position="212"/>
    </location>
</feature>
<evidence type="ECO:0000256" key="8">
    <source>
        <dbReference type="RuleBase" id="RU363032"/>
    </source>
</evidence>
<feature type="domain" description="ABC transmembrane type-1" evidence="9">
    <location>
        <begin position="14"/>
        <end position="208"/>
    </location>
</feature>
<evidence type="ECO:0000313" key="11">
    <source>
        <dbReference type="Proteomes" id="UP000028542"/>
    </source>
</evidence>
<dbReference type="GO" id="GO:0048473">
    <property type="term" value="P:D-methionine transmembrane transport"/>
    <property type="evidence" value="ECO:0007669"/>
    <property type="project" value="TreeGrafter"/>
</dbReference>
<dbReference type="SUPFAM" id="SSF161098">
    <property type="entry name" value="MetI-like"/>
    <property type="match status" value="1"/>
</dbReference>
<comment type="subcellular location">
    <subcellularLocation>
        <location evidence="1 8">Cell membrane</location>
        <topology evidence="1 8">Multi-pass membrane protein</topology>
    </subcellularLocation>
</comment>
<proteinExistence type="inferred from homology"/>
<evidence type="ECO:0000313" key="10">
    <source>
        <dbReference type="EMBL" id="KEZ88879.1"/>
    </source>
</evidence>
<keyword evidence="3 8" id="KW-0813">Transport</keyword>
<keyword evidence="5 8" id="KW-0812">Transmembrane</keyword>
<dbReference type="Gene3D" id="1.10.3720.10">
    <property type="entry name" value="MetI-like"/>
    <property type="match status" value="1"/>
</dbReference>
<dbReference type="Pfam" id="PF00528">
    <property type="entry name" value="BPD_transp_1"/>
    <property type="match status" value="1"/>
</dbReference>
<dbReference type="STRING" id="318464.IO99_01595"/>
<keyword evidence="7 8" id="KW-0472">Membrane</keyword>
<dbReference type="InterPro" id="IPR035906">
    <property type="entry name" value="MetI-like_sf"/>
</dbReference>
<feature type="transmembrane region" description="Helical" evidence="8">
    <location>
        <begin position="63"/>
        <end position="84"/>
    </location>
</feature>
<dbReference type="InterPro" id="IPR000515">
    <property type="entry name" value="MetI-like"/>
</dbReference>
<dbReference type="RefSeq" id="WP_035129344.1">
    <property type="nucleotide sequence ID" value="NZ_JPMD01000001.1"/>
</dbReference>
<dbReference type="eggNOG" id="COG2011">
    <property type="taxonomic scope" value="Bacteria"/>
</dbReference>
<organism evidence="10 11">
    <name type="scientific">Clostridium sulfidigenes</name>
    <dbReference type="NCBI Taxonomy" id="318464"/>
    <lineage>
        <taxon>Bacteria</taxon>
        <taxon>Bacillati</taxon>
        <taxon>Bacillota</taxon>
        <taxon>Clostridia</taxon>
        <taxon>Eubacteriales</taxon>
        <taxon>Clostridiaceae</taxon>
        <taxon>Clostridium</taxon>
    </lineage>
</organism>
<dbReference type="EMBL" id="JPMD01000001">
    <property type="protein sequence ID" value="KEZ88879.1"/>
    <property type="molecule type" value="Genomic_DNA"/>
</dbReference>
<dbReference type="Proteomes" id="UP000028542">
    <property type="component" value="Unassembled WGS sequence"/>
</dbReference>
<name>A0A084JIU5_9CLOT</name>
<accession>A0A084JIU5</accession>
<evidence type="ECO:0000256" key="5">
    <source>
        <dbReference type="ARBA" id="ARBA00022692"/>
    </source>
</evidence>
<keyword evidence="4" id="KW-1003">Cell membrane</keyword>
<evidence type="ECO:0000256" key="7">
    <source>
        <dbReference type="ARBA" id="ARBA00023136"/>
    </source>
</evidence>
<evidence type="ECO:0000259" key="9">
    <source>
        <dbReference type="PROSITE" id="PS50928"/>
    </source>
</evidence>
<evidence type="ECO:0000256" key="4">
    <source>
        <dbReference type="ARBA" id="ARBA00022475"/>
    </source>
</evidence>
<comment type="caution">
    <text evidence="10">The sequence shown here is derived from an EMBL/GenBank/DDBJ whole genome shotgun (WGS) entry which is preliminary data.</text>
</comment>
<dbReference type="FunFam" id="1.10.3720.10:FF:000002">
    <property type="entry name" value="D-methionine ABC transporter permease MetI"/>
    <property type="match status" value="1"/>
</dbReference>
<dbReference type="GO" id="GO:0005886">
    <property type="term" value="C:plasma membrane"/>
    <property type="evidence" value="ECO:0007669"/>
    <property type="project" value="UniProtKB-SubCell"/>
</dbReference>
<keyword evidence="11" id="KW-1185">Reference proteome</keyword>
<protein>
    <submittedName>
        <fullName evidence="10">Methionine ABC transporter permease</fullName>
    </submittedName>
</protein>
<evidence type="ECO:0000256" key="1">
    <source>
        <dbReference type="ARBA" id="ARBA00004651"/>
    </source>
</evidence>
<evidence type="ECO:0000256" key="3">
    <source>
        <dbReference type="ARBA" id="ARBA00022448"/>
    </source>
</evidence>
<feature type="transmembrane region" description="Helical" evidence="8">
    <location>
        <begin position="18"/>
        <end position="42"/>
    </location>
</feature>
<reference evidence="10 11" key="1">
    <citation type="submission" date="2014-07" db="EMBL/GenBank/DDBJ databases">
        <title>Draft genome of Clostridium sulfidigenes 113A isolated from sediments associated with methane hydrate from Krishna Godavari basin.</title>
        <authorList>
            <person name="Honkalas V.S."/>
            <person name="Dabir A.P."/>
            <person name="Arora P."/>
            <person name="Dhakephalkar P.K."/>
        </authorList>
    </citation>
    <scope>NUCLEOTIDE SEQUENCE [LARGE SCALE GENOMIC DNA]</scope>
    <source>
        <strain evidence="10 11">113A</strain>
    </source>
</reference>